<feature type="domain" description="Erythromycin biosynthesis protein CIII-like C-terminal" evidence="5">
    <location>
        <begin position="271"/>
        <end position="415"/>
    </location>
</feature>
<sequence length="421" mass="43352">MTAALRILLTTWGWRSHFYGLAPLGWALQAAGHEVRVASHPSLVPAITAAGLAAVPLGRDLDFAEAFAGRIGAVGALDPAGPAAPDPALPAAPAPAVPATPDPATPEQDDPLEPAITADGGVVRFADALLDDLVGFGRAWRPDLMVWEPFNLAAPVAAAALGVPGVLHLWGPDSSVTLRLDPESVLGPLAGRFGLAASDVSLTGALTLDPVPPPMQVPTARPGRPVRFVPYNGPAVLPSWLHGPADRPRVCVTAGTMMAGVGLDDRLGLARVIRAVAGLDVEVVVLVEPAQQARLGPLPDNVRLVDAPLALRLVLPTCAALVQQGGAGSTMTALGLGVPQLVLPQVSDQHFNAERLAVTGAGTWLSPARADDDTLRALVGELIGDGHWRESAALMRDRVHAMPTPAEVVPALVALAASTRS</sequence>
<dbReference type="InterPro" id="IPR048284">
    <property type="entry name" value="EryCIII-like_N"/>
</dbReference>
<gene>
    <name evidence="7" type="ORF">GA0070623_1899</name>
</gene>
<evidence type="ECO:0000256" key="1">
    <source>
        <dbReference type="ARBA" id="ARBA00006962"/>
    </source>
</evidence>
<dbReference type="PANTHER" id="PTHR48050">
    <property type="entry name" value="STEROL 3-BETA-GLUCOSYLTRANSFERASE"/>
    <property type="match status" value="1"/>
</dbReference>
<name>A0A1C5HZX8_9ACTN</name>
<dbReference type="Pfam" id="PF06722">
    <property type="entry name" value="EryCIII-like_C"/>
    <property type="match status" value="1"/>
</dbReference>
<keyword evidence="8" id="KW-1185">Reference proteome</keyword>
<evidence type="ECO:0000256" key="2">
    <source>
        <dbReference type="ARBA" id="ARBA00022676"/>
    </source>
</evidence>
<evidence type="ECO:0000256" key="4">
    <source>
        <dbReference type="SAM" id="MobiDB-lite"/>
    </source>
</evidence>
<dbReference type="InterPro" id="IPR050426">
    <property type="entry name" value="Glycosyltransferase_28"/>
</dbReference>
<keyword evidence="2" id="KW-0328">Glycosyltransferase</keyword>
<evidence type="ECO:0000313" key="8">
    <source>
        <dbReference type="Proteomes" id="UP000198226"/>
    </source>
</evidence>
<dbReference type="AlphaFoldDB" id="A0A1C5HZX8"/>
<dbReference type="EMBL" id="LT607752">
    <property type="protein sequence ID" value="SCG51201.1"/>
    <property type="molecule type" value="Genomic_DNA"/>
</dbReference>
<dbReference type="SUPFAM" id="SSF53756">
    <property type="entry name" value="UDP-Glycosyltransferase/glycogen phosphorylase"/>
    <property type="match status" value="1"/>
</dbReference>
<organism evidence="7 8">
    <name type="scientific">Micromonospora rifamycinica</name>
    <dbReference type="NCBI Taxonomy" id="291594"/>
    <lineage>
        <taxon>Bacteria</taxon>
        <taxon>Bacillati</taxon>
        <taxon>Actinomycetota</taxon>
        <taxon>Actinomycetes</taxon>
        <taxon>Micromonosporales</taxon>
        <taxon>Micromonosporaceae</taxon>
        <taxon>Micromonospora</taxon>
    </lineage>
</organism>
<keyword evidence="3 7" id="KW-0808">Transferase</keyword>
<dbReference type="GO" id="GO:0016758">
    <property type="term" value="F:hexosyltransferase activity"/>
    <property type="evidence" value="ECO:0007669"/>
    <property type="project" value="UniProtKB-ARBA"/>
</dbReference>
<accession>A0A1C5HZX8</accession>
<dbReference type="GO" id="GO:0008194">
    <property type="term" value="F:UDP-glycosyltransferase activity"/>
    <property type="evidence" value="ECO:0007669"/>
    <property type="project" value="InterPro"/>
</dbReference>
<dbReference type="GO" id="GO:0017000">
    <property type="term" value="P:antibiotic biosynthetic process"/>
    <property type="evidence" value="ECO:0007669"/>
    <property type="project" value="UniProtKB-ARBA"/>
</dbReference>
<dbReference type="Pfam" id="PF21036">
    <property type="entry name" value="EryCIII-like_N"/>
    <property type="match status" value="2"/>
</dbReference>
<dbReference type="Proteomes" id="UP000198226">
    <property type="component" value="Chromosome I"/>
</dbReference>
<evidence type="ECO:0000256" key="3">
    <source>
        <dbReference type="ARBA" id="ARBA00022679"/>
    </source>
</evidence>
<reference evidence="8" key="1">
    <citation type="submission" date="2016-06" db="EMBL/GenBank/DDBJ databases">
        <authorList>
            <person name="Varghese N."/>
            <person name="Submissions Spin"/>
        </authorList>
    </citation>
    <scope>NUCLEOTIDE SEQUENCE [LARGE SCALE GENOMIC DNA]</scope>
    <source>
        <strain evidence="8">DSM 44983</strain>
    </source>
</reference>
<comment type="similarity">
    <text evidence="1">Belongs to the glycosyltransferase 28 family.</text>
</comment>
<evidence type="ECO:0000313" key="7">
    <source>
        <dbReference type="EMBL" id="SCG51201.1"/>
    </source>
</evidence>
<dbReference type="Gene3D" id="3.40.50.2000">
    <property type="entry name" value="Glycogen Phosphorylase B"/>
    <property type="match status" value="2"/>
</dbReference>
<feature type="domain" description="Erythromycin biosynthesis protein CIII-like N-terminal" evidence="6">
    <location>
        <begin position="26"/>
        <end position="67"/>
    </location>
</feature>
<dbReference type="PANTHER" id="PTHR48050:SF13">
    <property type="entry name" value="STEROL 3-BETA-GLUCOSYLTRANSFERASE UGT80A2"/>
    <property type="match status" value="1"/>
</dbReference>
<dbReference type="CDD" id="cd03784">
    <property type="entry name" value="GT1_Gtf-like"/>
    <property type="match status" value="1"/>
</dbReference>
<dbReference type="InterPro" id="IPR010610">
    <property type="entry name" value="EryCIII-like_C"/>
</dbReference>
<feature type="region of interest" description="Disordered" evidence="4">
    <location>
        <begin position="82"/>
        <end position="109"/>
    </location>
</feature>
<feature type="domain" description="Erythromycin biosynthesis protein CIII-like N-terminal" evidence="6">
    <location>
        <begin position="124"/>
        <end position="255"/>
    </location>
</feature>
<protein>
    <submittedName>
        <fullName evidence="7">UDP:flavonoid glycosyltransferase YjiC, YdhE family</fullName>
    </submittedName>
</protein>
<evidence type="ECO:0000259" key="5">
    <source>
        <dbReference type="Pfam" id="PF06722"/>
    </source>
</evidence>
<dbReference type="InterPro" id="IPR002213">
    <property type="entry name" value="UDP_glucos_trans"/>
</dbReference>
<proteinExistence type="inferred from homology"/>
<evidence type="ECO:0000259" key="6">
    <source>
        <dbReference type="Pfam" id="PF21036"/>
    </source>
</evidence>
<feature type="compositionally biased region" description="Pro residues" evidence="4">
    <location>
        <begin position="82"/>
        <end position="104"/>
    </location>
</feature>